<evidence type="ECO:0000313" key="1">
    <source>
        <dbReference type="EMBL" id="VDM04999.1"/>
    </source>
</evidence>
<evidence type="ECO:0000313" key="2">
    <source>
        <dbReference type="Proteomes" id="UP000275846"/>
    </source>
</evidence>
<dbReference type="WBParaSite" id="SSLN_0001931301-mRNA-1">
    <property type="protein sequence ID" value="SSLN_0001931301-mRNA-1"/>
    <property type="gene ID" value="SSLN_0001931301"/>
</dbReference>
<accession>A0A183TQ66</accession>
<proteinExistence type="predicted"/>
<protein>
    <submittedName>
        <fullName evidence="3">Reverse transcriptase domain-containing protein</fullName>
    </submittedName>
</protein>
<gene>
    <name evidence="1" type="ORF">SSLN_LOCUS18613</name>
</gene>
<name>A0A183TQ66_SCHSO</name>
<reference evidence="3" key="1">
    <citation type="submission" date="2016-06" db="UniProtKB">
        <authorList>
            <consortium name="WormBaseParasite"/>
        </authorList>
    </citation>
    <scope>IDENTIFICATION</scope>
</reference>
<dbReference type="Proteomes" id="UP000275846">
    <property type="component" value="Unassembled WGS sequence"/>
</dbReference>
<keyword evidence="2" id="KW-1185">Reference proteome</keyword>
<dbReference type="AlphaFoldDB" id="A0A183TQ66"/>
<dbReference type="EMBL" id="UYSU01044834">
    <property type="protein sequence ID" value="VDM04999.1"/>
    <property type="molecule type" value="Genomic_DNA"/>
</dbReference>
<organism evidence="3">
    <name type="scientific">Schistocephalus solidus</name>
    <name type="common">Tapeworm</name>
    <dbReference type="NCBI Taxonomy" id="70667"/>
    <lineage>
        <taxon>Eukaryota</taxon>
        <taxon>Metazoa</taxon>
        <taxon>Spiralia</taxon>
        <taxon>Lophotrochozoa</taxon>
        <taxon>Platyhelminthes</taxon>
        <taxon>Cestoda</taxon>
        <taxon>Eucestoda</taxon>
        <taxon>Diphyllobothriidea</taxon>
        <taxon>Diphyllobothriidae</taxon>
        <taxon>Schistocephalus</taxon>
    </lineage>
</organism>
<reference evidence="1 2" key="2">
    <citation type="submission" date="2018-11" db="EMBL/GenBank/DDBJ databases">
        <authorList>
            <consortium name="Pathogen Informatics"/>
        </authorList>
    </citation>
    <scope>NUCLEOTIDE SEQUENCE [LARGE SCALE GENOMIC DNA]</scope>
    <source>
        <strain evidence="1 2">NST_G2</strain>
    </source>
</reference>
<dbReference type="OrthoDB" id="426210at2759"/>
<sequence length="136" mass="15830">MRSVHLTFQNLVASLRHDQHSVVLIYFDLSKAFEKVQHRRLLVKLETLGIRSTLVDFIGSYLEGIPWFNHSDRKEELAQIQSCLLDTQFQWVTSEMVRGGKFKEVREFQATIQSLHNTECLQEITTHLPVDDRGGF</sequence>
<evidence type="ECO:0000313" key="3">
    <source>
        <dbReference type="WBParaSite" id="SSLN_0001931301-mRNA-1"/>
    </source>
</evidence>